<feature type="transmembrane region" description="Helical" evidence="9">
    <location>
        <begin position="172"/>
        <end position="198"/>
    </location>
</feature>
<keyword evidence="6 9" id="KW-1133">Transmembrane helix</keyword>
<evidence type="ECO:0000256" key="1">
    <source>
        <dbReference type="ARBA" id="ARBA00004141"/>
    </source>
</evidence>
<dbReference type="AlphaFoldDB" id="A0A3D4T1J6"/>
<evidence type="ECO:0000256" key="8">
    <source>
        <dbReference type="SAM" id="MobiDB-lite"/>
    </source>
</evidence>
<feature type="compositionally biased region" description="Low complexity" evidence="8">
    <location>
        <begin position="1"/>
        <end position="14"/>
    </location>
</feature>
<proteinExistence type="inferred from homology"/>
<keyword evidence="3" id="KW-0813">Transport</keyword>
<evidence type="ECO:0000256" key="9">
    <source>
        <dbReference type="SAM" id="Phobius"/>
    </source>
</evidence>
<dbReference type="GO" id="GO:0055085">
    <property type="term" value="P:transmembrane transport"/>
    <property type="evidence" value="ECO:0007669"/>
    <property type="project" value="InterPro"/>
</dbReference>
<evidence type="ECO:0000313" key="12">
    <source>
        <dbReference type="Proteomes" id="UP000261739"/>
    </source>
</evidence>
<evidence type="ECO:0000256" key="3">
    <source>
        <dbReference type="ARBA" id="ARBA00022448"/>
    </source>
</evidence>
<feature type="transmembrane region" description="Helical" evidence="9">
    <location>
        <begin position="138"/>
        <end position="160"/>
    </location>
</feature>
<dbReference type="PANTHER" id="PTHR43495">
    <property type="entry name" value="GABA PERMEASE"/>
    <property type="match status" value="1"/>
</dbReference>
<evidence type="ECO:0000256" key="2">
    <source>
        <dbReference type="ARBA" id="ARBA00008583"/>
    </source>
</evidence>
<feature type="transmembrane region" description="Helical" evidence="9">
    <location>
        <begin position="453"/>
        <end position="472"/>
    </location>
</feature>
<comment type="similarity">
    <text evidence="2">Belongs to the amino acid-polyamine-organocation (APC) superfamily. Amino acid transporter (AAT) (TC 2.A.3.1) family.</text>
</comment>
<sequence>MATATGRETGTTGAPEPDNGTGDHVTVGKDKLRSRHITMITLGGIMGSALFIGSGNVIAKAGPAAIIAYLIGGLLVFLAMVLLGEMAARRPAVGSFMEYSRINLGDGAAYTVGWLYWYFWVGVLAYDSVVGGAILTGWFPFLPSWAWGLIMLGLFITINLRSVKTFGEVEFWLATVKVVAVIMFLVVGAMLAFGLWPTDDGGARFGNLWEHGGFMPNGVGAVVSGVAIVIFAYFGTEVAVMAAAESENPAKGIRQATKTVIWRIMLFFVGSVLVIITVVPWDSLQSASDAASGPFTAVINELGVPGAATIMELVVFAAVLSVMNAGLYAASRMLSSMAEQKFAPKATAVRNSRGVPVLAVVLSTVGGVVGLLVNYLFPDAGVFDFIMNSTGLVALFVYAFIALSHWNMRRKMSAAETSALEMKAKLYPLPNLVVLLSVVAVVVVMMVNSGSRVEVWSSVVATAFIAALWPLVKRNKRKIAASVANAAGTHELRHEPGGYAVAERADREPAPEE</sequence>
<dbReference type="Pfam" id="PF00324">
    <property type="entry name" value="AA_permease"/>
    <property type="match status" value="1"/>
</dbReference>
<dbReference type="InterPro" id="IPR004841">
    <property type="entry name" value="AA-permease/SLC12A_dom"/>
</dbReference>
<evidence type="ECO:0000259" key="10">
    <source>
        <dbReference type="Pfam" id="PF00324"/>
    </source>
</evidence>
<reference evidence="11 12" key="1">
    <citation type="journal article" date="2018" name="Nat. Biotechnol.">
        <title>A standardized bacterial taxonomy based on genome phylogeny substantially revises the tree of life.</title>
        <authorList>
            <person name="Parks D.H."/>
            <person name="Chuvochina M."/>
            <person name="Waite D.W."/>
            <person name="Rinke C."/>
            <person name="Skarshewski A."/>
            <person name="Chaumeil P.A."/>
            <person name="Hugenholtz P."/>
        </authorList>
    </citation>
    <scope>NUCLEOTIDE SEQUENCE [LARGE SCALE GENOMIC DNA]</scope>
    <source>
        <strain evidence="11">UBA11247</strain>
    </source>
</reference>
<evidence type="ECO:0000256" key="4">
    <source>
        <dbReference type="ARBA" id="ARBA00022692"/>
    </source>
</evidence>
<keyword evidence="7 9" id="KW-0472">Membrane</keyword>
<feature type="transmembrane region" description="Helical" evidence="9">
    <location>
        <begin position="218"/>
        <end position="240"/>
    </location>
</feature>
<feature type="transmembrane region" description="Helical" evidence="9">
    <location>
        <begin position="37"/>
        <end position="58"/>
    </location>
</feature>
<evidence type="ECO:0000313" key="11">
    <source>
        <dbReference type="EMBL" id="HCT15383.1"/>
    </source>
</evidence>
<feature type="transmembrane region" description="Helical" evidence="9">
    <location>
        <begin position="313"/>
        <end position="334"/>
    </location>
</feature>
<dbReference type="Gene3D" id="1.20.1740.10">
    <property type="entry name" value="Amino acid/polyamine transporter I"/>
    <property type="match status" value="1"/>
</dbReference>
<feature type="region of interest" description="Disordered" evidence="8">
    <location>
        <begin position="1"/>
        <end position="26"/>
    </location>
</feature>
<evidence type="ECO:0000256" key="5">
    <source>
        <dbReference type="ARBA" id="ARBA00022970"/>
    </source>
</evidence>
<dbReference type="PIRSF" id="PIRSF006060">
    <property type="entry name" value="AA_transporter"/>
    <property type="match status" value="1"/>
</dbReference>
<dbReference type="GO" id="GO:0016020">
    <property type="term" value="C:membrane"/>
    <property type="evidence" value="ECO:0007669"/>
    <property type="project" value="UniProtKB-SubCell"/>
</dbReference>
<feature type="transmembrane region" description="Helical" evidence="9">
    <location>
        <begin position="355"/>
        <end position="373"/>
    </location>
</feature>
<dbReference type="GO" id="GO:0006865">
    <property type="term" value="P:amino acid transport"/>
    <property type="evidence" value="ECO:0007669"/>
    <property type="project" value="UniProtKB-KW"/>
</dbReference>
<feature type="transmembrane region" description="Helical" evidence="9">
    <location>
        <begin position="260"/>
        <end position="281"/>
    </location>
</feature>
<feature type="transmembrane region" description="Helical" evidence="9">
    <location>
        <begin position="64"/>
        <end position="83"/>
    </location>
</feature>
<feature type="transmembrane region" description="Helical" evidence="9">
    <location>
        <begin position="385"/>
        <end position="406"/>
    </location>
</feature>
<dbReference type="EMBL" id="DQID01000296">
    <property type="protein sequence ID" value="HCT15383.1"/>
    <property type="molecule type" value="Genomic_DNA"/>
</dbReference>
<feature type="domain" description="Amino acid permease/ SLC12A" evidence="10">
    <location>
        <begin position="36"/>
        <end position="479"/>
    </location>
</feature>
<dbReference type="STRING" id="863239.GCA_000213935_00717"/>
<keyword evidence="5" id="KW-0029">Amino-acid transport</keyword>
<dbReference type="PANTHER" id="PTHR43495:SF5">
    <property type="entry name" value="GAMMA-AMINOBUTYRIC ACID PERMEASE"/>
    <property type="match status" value="1"/>
</dbReference>
<dbReference type="RefSeq" id="WP_273052767.1">
    <property type="nucleotide sequence ID" value="NZ_DAITTW010000007.1"/>
</dbReference>
<organism evidence="11 12">
    <name type="scientific">Corynebacterium nuruki</name>
    <dbReference type="NCBI Taxonomy" id="1032851"/>
    <lineage>
        <taxon>Bacteria</taxon>
        <taxon>Bacillati</taxon>
        <taxon>Actinomycetota</taxon>
        <taxon>Actinomycetes</taxon>
        <taxon>Mycobacteriales</taxon>
        <taxon>Corynebacteriaceae</taxon>
        <taxon>Corynebacterium</taxon>
    </lineage>
</organism>
<feature type="compositionally biased region" description="Basic and acidic residues" evidence="8">
    <location>
        <begin position="503"/>
        <end position="513"/>
    </location>
</feature>
<feature type="transmembrane region" description="Helical" evidence="9">
    <location>
        <begin position="104"/>
        <end position="126"/>
    </location>
</feature>
<dbReference type="FunFam" id="1.20.1740.10:FF:000001">
    <property type="entry name" value="Amino acid permease"/>
    <property type="match status" value="1"/>
</dbReference>
<protein>
    <submittedName>
        <fullName evidence="11">GABA permease</fullName>
    </submittedName>
</protein>
<dbReference type="Proteomes" id="UP000261739">
    <property type="component" value="Unassembled WGS sequence"/>
</dbReference>
<feature type="region of interest" description="Disordered" evidence="8">
    <location>
        <begin position="494"/>
        <end position="513"/>
    </location>
</feature>
<comment type="caution">
    <text evidence="11">The sequence shown here is derived from an EMBL/GenBank/DDBJ whole genome shotgun (WGS) entry which is preliminary data.</text>
</comment>
<accession>A0A3D4T1J6</accession>
<feature type="transmembrane region" description="Helical" evidence="9">
    <location>
        <begin position="426"/>
        <end position="447"/>
    </location>
</feature>
<gene>
    <name evidence="11" type="ORF">DIW82_11555</name>
</gene>
<keyword evidence="4 9" id="KW-0812">Transmembrane</keyword>
<evidence type="ECO:0000256" key="7">
    <source>
        <dbReference type="ARBA" id="ARBA00023136"/>
    </source>
</evidence>
<comment type="subcellular location">
    <subcellularLocation>
        <location evidence="1">Membrane</location>
        <topology evidence="1">Multi-pass membrane protein</topology>
    </subcellularLocation>
</comment>
<evidence type="ECO:0000256" key="6">
    <source>
        <dbReference type="ARBA" id="ARBA00022989"/>
    </source>
</evidence>
<name>A0A3D4T1J6_9CORY</name>